<keyword evidence="1" id="KW-0812">Transmembrane</keyword>
<organism evidence="2 3">
    <name type="scientific">Blyttiomyces helicus</name>
    <dbReference type="NCBI Taxonomy" id="388810"/>
    <lineage>
        <taxon>Eukaryota</taxon>
        <taxon>Fungi</taxon>
        <taxon>Fungi incertae sedis</taxon>
        <taxon>Chytridiomycota</taxon>
        <taxon>Chytridiomycota incertae sedis</taxon>
        <taxon>Chytridiomycetes</taxon>
        <taxon>Chytridiomycetes incertae sedis</taxon>
        <taxon>Blyttiomyces</taxon>
    </lineage>
</organism>
<sequence length="347" mass="38405">MPEQRAFPALKYSGITIPIKSDSYHVINALKQFPTTADSTPKPAPHASCIPWTTIPHLTHIDSFNTNGPDLSRANSNTEVSLPIHRGNINQDIPLKSITTISLLVGLFGHTGDNTTVIVIRPQAIDFVTQVISDEAIYTLLGAITTFLGPLIAVVTVYSWLFGVGKLRPWGGVHDLSIEKSMSIKPCSVTRQQTRAQRLFQGTPYVTIAQVPQIAVVVGEVDWSRDKSGRIAGDGEKLRATDSGQREWMETENRWVMSCFCEAIDTERGPQPRWEKAMWHHWPTPVGASLPVSISDQLFSHINPLTVTIFPVVPALTVCTPLRTFWTVGFSLISLHFAINVVQQYIC</sequence>
<dbReference type="OrthoDB" id="5589462at2759"/>
<name>A0A4V1IS67_9FUNG</name>
<protein>
    <submittedName>
        <fullName evidence="2">Uncharacterized protein</fullName>
    </submittedName>
</protein>
<proteinExistence type="predicted"/>
<dbReference type="AlphaFoldDB" id="A0A4V1IS67"/>
<keyword evidence="3" id="KW-1185">Reference proteome</keyword>
<gene>
    <name evidence="2" type="ORF">BDK51DRAFT_41095</name>
</gene>
<dbReference type="EMBL" id="KZ994613">
    <property type="protein sequence ID" value="RKO92497.1"/>
    <property type="molecule type" value="Genomic_DNA"/>
</dbReference>
<feature type="transmembrane region" description="Helical" evidence="1">
    <location>
        <begin position="136"/>
        <end position="161"/>
    </location>
</feature>
<evidence type="ECO:0000313" key="2">
    <source>
        <dbReference type="EMBL" id="RKO92497.1"/>
    </source>
</evidence>
<keyword evidence="1" id="KW-0472">Membrane</keyword>
<evidence type="ECO:0000313" key="3">
    <source>
        <dbReference type="Proteomes" id="UP000269721"/>
    </source>
</evidence>
<accession>A0A4V1IS67</accession>
<keyword evidence="1" id="KW-1133">Transmembrane helix</keyword>
<evidence type="ECO:0000256" key="1">
    <source>
        <dbReference type="SAM" id="Phobius"/>
    </source>
</evidence>
<reference evidence="3" key="1">
    <citation type="journal article" date="2018" name="Nat. Microbiol.">
        <title>Leveraging single-cell genomics to expand the fungal tree of life.</title>
        <authorList>
            <person name="Ahrendt S.R."/>
            <person name="Quandt C.A."/>
            <person name="Ciobanu D."/>
            <person name="Clum A."/>
            <person name="Salamov A."/>
            <person name="Andreopoulos B."/>
            <person name="Cheng J.F."/>
            <person name="Woyke T."/>
            <person name="Pelin A."/>
            <person name="Henrissat B."/>
            <person name="Reynolds N.K."/>
            <person name="Benny G.L."/>
            <person name="Smith M.E."/>
            <person name="James T.Y."/>
            <person name="Grigoriev I.V."/>
        </authorList>
    </citation>
    <scope>NUCLEOTIDE SEQUENCE [LARGE SCALE GENOMIC DNA]</scope>
</reference>
<dbReference type="Proteomes" id="UP000269721">
    <property type="component" value="Unassembled WGS sequence"/>
</dbReference>